<keyword evidence="5" id="KW-1185">Reference proteome</keyword>
<dbReference type="PANTHER" id="PTHR43877:SF2">
    <property type="entry name" value="AMINOALKYLPHOSPHONATE N-ACETYLTRANSFERASE-RELATED"/>
    <property type="match status" value="1"/>
</dbReference>
<dbReference type="SUPFAM" id="SSF55729">
    <property type="entry name" value="Acyl-CoA N-acyltransferases (Nat)"/>
    <property type="match status" value="1"/>
</dbReference>
<evidence type="ECO:0000259" key="3">
    <source>
        <dbReference type="PROSITE" id="PS51186"/>
    </source>
</evidence>
<name>A0A1G7S0B8_9LACT</name>
<evidence type="ECO:0000256" key="2">
    <source>
        <dbReference type="ARBA" id="ARBA00023315"/>
    </source>
</evidence>
<dbReference type="EMBL" id="FNCK01000003">
    <property type="protein sequence ID" value="SDG16473.1"/>
    <property type="molecule type" value="Genomic_DNA"/>
</dbReference>
<evidence type="ECO:0000313" key="5">
    <source>
        <dbReference type="Proteomes" id="UP000199708"/>
    </source>
</evidence>
<keyword evidence="1 4" id="KW-0808">Transferase</keyword>
<dbReference type="AlphaFoldDB" id="A0A1G7S0B8"/>
<dbReference type="GO" id="GO:0016747">
    <property type="term" value="F:acyltransferase activity, transferring groups other than amino-acyl groups"/>
    <property type="evidence" value="ECO:0007669"/>
    <property type="project" value="InterPro"/>
</dbReference>
<dbReference type="Pfam" id="PF00583">
    <property type="entry name" value="Acetyltransf_1"/>
    <property type="match status" value="1"/>
</dbReference>
<dbReference type="CDD" id="cd04301">
    <property type="entry name" value="NAT_SF"/>
    <property type="match status" value="1"/>
</dbReference>
<dbReference type="InterPro" id="IPR000182">
    <property type="entry name" value="GNAT_dom"/>
</dbReference>
<dbReference type="PROSITE" id="PS51186">
    <property type="entry name" value="GNAT"/>
    <property type="match status" value="1"/>
</dbReference>
<dbReference type="InterPro" id="IPR016181">
    <property type="entry name" value="Acyl_CoA_acyltransferase"/>
</dbReference>
<reference evidence="4 5" key="1">
    <citation type="submission" date="2016-10" db="EMBL/GenBank/DDBJ databases">
        <authorList>
            <person name="de Groot N.N."/>
        </authorList>
    </citation>
    <scope>NUCLEOTIDE SEQUENCE [LARGE SCALE GENOMIC DNA]</scope>
    <source>
        <strain evidence="4 5">ATCC BAA-466</strain>
    </source>
</reference>
<dbReference type="STRING" id="120956.SAMN05421791_103246"/>
<protein>
    <submittedName>
        <fullName evidence="4">Ribosomal-protein-alanine N-acetyltransferase</fullName>
    </submittedName>
</protein>
<gene>
    <name evidence="4" type="ORF">SAMN05421791_103246</name>
</gene>
<keyword evidence="2" id="KW-0012">Acyltransferase</keyword>
<accession>A0A1G7S0B8</accession>
<organism evidence="4 5">
    <name type="scientific">Facklamia miroungae</name>
    <dbReference type="NCBI Taxonomy" id="120956"/>
    <lineage>
        <taxon>Bacteria</taxon>
        <taxon>Bacillati</taxon>
        <taxon>Bacillota</taxon>
        <taxon>Bacilli</taxon>
        <taxon>Lactobacillales</taxon>
        <taxon>Aerococcaceae</taxon>
        <taxon>Facklamia</taxon>
    </lineage>
</organism>
<dbReference type="InterPro" id="IPR050832">
    <property type="entry name" value="Bact_Acetyltransf"/>
</dbReference>
<dbReference type="PANTHER" id="PTHR43877">
    <property type="entry name" value="AMINOALKYLPHOSPHONATE N-ACETYLTRANSFERASE-RELATED-RELATED"/>
    <property type="match status" value="1"/>
</dbReference>
<feature type="domain" description="N-acetyltransferase" evidence="3">
    <location>
        <begin position="42"/>
        <end position="194"/>
    </location>
</feature>
<evidence type="ECO:0000313" key="4">
    <source>
        <dbReference type="EMBL" id="SDG16473.1"/>
    </source>
</evidence>
<sequence>MKRVFNTLKEENTIKHKSMMQIDPFISALDPIQLTLNDKITCQIRLAEKIDLPVLVDLEQRGYAGYIAWDLEDFERDWHRNPQLLYLVIEKKDQSRDEKSIIGMVTGRCLLKNTHISQLVIDPTWQSQGLGSYLLKIWLQVSRELGKQSVTLEVRESNTRAQKVYYQQGFVLENKKPFYYEDNGESALFLRCHL</sequence>
<proteinExistence type="predicted"/>
<dbReference type="Proteomes" id="UP000199708">
    <property type="component" value="Unassembled WGS sequence"/>
</dbReference>
<dbReference type="Gene3D" id="3.40.630.30">
    <property type="match status" value="1"/>
</dbReference>
<evidence type="ECO:0000256" key="1">
    <source>
        <dbReference type="ARBA" id="ARBA00022679"/>
    </source>
</evidence>